<comment type="caution">
    <text evidence="3">The sequence shown here is derived from an EMBL/GenBank/DDBJ whole genome shotgun (WGS) entry which is preliminary data.</text>
</comment>
<accession>A0ABY6W8P1</accession>
<sequence length="612" mass="63761">MAADGQAGGYAGGIEGGNRSAMRHDADAGRQRRLTRGVRHLTCLTALTRAMLRALMPATVIAMTLTSPAVLAQTSPSTQARSNPLNVLKPAPKAGPVAQSSAADSSAPAPVMPQAAAAAASAAAFRSANASGMTGTGAPEIMTHGRFENVPIFRPQGEPNATVLFFSDDDGWTPRAERMARALADTGALVAGIDTARLMANYTKDDIACVYAAGDLDNFGRWVEAAVKLPGYTPPILVGDGVGGTFAYAMLAQAGSDTFSGALSVDFCPVLPMSRPLCQGEGVHFGRGITHTAGGAPMRLLPAPVMSAPWLAMGGPAAGPGSPGRAPRCSDHVAQEFAARTPNSSWLVGGLAGSLGALDTSGITTTPGAASTPVLADWVTQYKNAFRRLNAHHVAGTARPPAAVADLPVIEVPATGKPAANLADTFAILLSGDGGWAGLDRDVAGALAAHGIPVVGVDSLRYFWSARTPASGALDIDRLMRFYQTRWNKKRAILIGYSQGADVLPFMVNRLPPVARDRVGLLVLMGLGQKADFEFRMTNWVMSSQNGLPIRPEVERLPDGMAMCVYGADEDDSNCPGLDPKRVQIVKMPGGHHFDGNYIGLADLILQGLAKR</sequence>
<feature type="compositionally biased region" description="Low complexity" evidence="1">
    <location>
        <begin position="96"/>
        <end position="108"/>
    </location>
</feature>
<feature type="compositionally biased region" description="Gly residues" evidence="1">
    <location>
        <begin position="1"/>
        <end position="16"/>
    </location>
</feature>
<feature type="region of interest" description="Disordered" evidence="1">
    <location>
        <begin position="1"/>
        <end position="31"/>
    </location>
</feature>
<evidence type="ECO:0000313" key="3">
    <source>
        <dbReference type="EMBL" id="VVE39118.1"/>
    </source>
</evidence>
<dbReference type="InterPro" id="IPR010333">
    <property type="entry name" value="VirJ"/>
</dbReference>
<gene>
    <name evidence="3" type="ORF">PCA20602_04068</name>
</gene>
<dbReference type="Proteomes" id="UP000366065">
    <property type="component" value="Unassembled WGS sequence"/>
</dbReference>
<dbReference type="Gene3D" id="3.40.50.1820">
    <property type="entry name" value="alpha/beta hydrolase"/>
    <property type="match status" value="1"/>
</dbReference>
<protein>
    <submittedName>
        <fullName evidence="3">Type iv secretory pathway virj component-related protein</fullName>
    </submittedName>
</protein>
<dbReference type="RefSeq" id="WP_217432479.1">
    <property type="nucleotide sequence ID" value="NZ_CABPRV010000011.1"/>
</dbReference>
<evidence type="ECO:0000259" key="2">
    <source>
        <dbReference type="Pfam" id="PF06057"/>
    </source>
</evidence>
<feature type="region of interest" description="Disordered" evidence="1">
    <location>
        <begin position="74"/>
        <end position="108"/>
    </location>
</feature>
<evidence type="ECO:0000313" key="4">
    <source>
        <dbReference type="Proteomes" id="UP000366065"/>
    </source>
</evidence>
<evidence type="ECO:0000256" key="1">
    <source>
        <dbReference type="SAM" id="MobiDB-lite"/>
    </source>
</evidence>
<dbReference type="Pfam" id="PF06057">
    <property type="entry name" value="VirJ"/>
    <property type="match status" value="1"/>
</dbReference>
<keyword evidence="4" id="KW-1185">Reference proteome</keyword>
<feature type="compositionally biased region" description="Polar residues" evidence="1">
    <location>
        <begin position="74"/>
        <end position="85"/>
    </location>
</feature>
<dbReference type="InterPro" id="IPR029058">
    <property type="entry name" value="AB_hydrolase_fold"/>
</dbReference>
<organism evidence="3 4">
    <name type="scientific">Pandoraea capi</name>
    <dbReference type="NCBI Taxonomy" id="2508286"/>
    <lineage>
        <taxon>Bacteria</taxon>
        <taxon>Pseudomonadati</taxon>
        <taxon>Pseudomonadota</taxon>
        <taxon>Betaproteobacteria</taxon>
        <taxon>Burkholderiales</taxon>
        <taxon>Burkholderiaceae</taxon>
        <taxon>Pandoraea</taxon>
    </lineage>
</organism>
<dbReference type="SUPFAM" id="SSF53474">
    <property type="entry name" value="alpha/beta-Hydrolases"/>
    <property type="match status" value="2"/>
</dbReference>
<name>A0ABY6W8P1_9BURK</name>
<feature type="domain" description="Bacterial virulence" evidence="2">
    <location>
        <begin position="424"/>
        <end position="612"/>
    </location>
</feature>
<reference evidence="3 4" key="1">
    <citation type="submission" date="2019-08" db="EMBL/GenBank/DDBJ databases">
        <authorList>
            <person name="Peeters C."/>
        </authorList>
    </citation>
    <scope>NUCLEOTIDE SEQUENCE [LARGE SCALE GENOMIC DNA]</scope>
    <source>
        <strain evidence="3 4">LMG 20602</strain>
    </source>
</reference>
<proteinExistence type="predicted"/>
<dbReference type="EMBL" id="CABPRV010000011">
    <property type="protein sequence ID" value="VVE39118.1"/>
    <property type="molecule type" value="Genomic_DNA"/>
</dbReference>